<accession>A0A918XV26</accession>
<dbReference type="InterPro" id="IPR009922">
    <property type="entry name" value="DUF1457"/>
</dbReference>
<dbReference type="EMBL" id="BMZS01000008">
    <property type="protein sequence ID" value="GHD54987.1"/>
    <property type="molecule type" value="Genomic_DNA"/>
</dbReference>
<comment type="caution">
    <text evidence="1">The sequence shown here is derived from an EMBL/GenBank/DDBJ whole genome shotgun (WGS) entry which is preliminary data.</text>
</comment>
<dbReference type="AlphaFoldDB" id="A0A918XV26"/>
<gene>
    <name evidence="1" type="ORF">GCM10017083_33300</name>
</gene>
<keyword evidence="2" id="KW-1185">Reference proteome</keyword>
<reference evidence="1" key="2">
    <citation type="submission" date="2020-09" db="EMBL/GenBank/DDBJ databases">
        <authorList>
            <person name="Sun Q."/>
            <person name="Kim S."/>
        </authorList>
    </citation>
    <scope>NUCLEOTIDE SEQUENCE</scope>
    <source>
        <strain evidence="1">KCTC 42651</strain>
    </source>
</reference>
<evidence type="ECO:0008006" key="3">
    <source>
        <dbReference type="Google" id="ProtNLM"/>
    </source>
</evidence>
<organism evidence="1 2">
    <name type="scientific">Thalassobaculum fulvum</name>
    <dbReference type="NCBI Taxonomy" id="1633335"/>
    <lineage>
        <taxon>Bacteria</taxon>
        <taxon>Pseudomonadati</taxon>
        <taxon>Pseudomonadota</taxon>
        <taxon>Alphaproteobacteria</taxon>
        <taxon>Rhodospirillales</taxon>
        <taxon>Thalassobaculaceae</taxon>
        <taxon>Thalassobaculum</taxon>
    </lineage>
</organism>
<dbReference type="Pfam" id="PF07310">
    <property type="entry name" value="PAS_5"/>
    <property type="match status" value="1"/>
</dbReference>
<evidence type="ECO:0000313" key="2">
    <source>
        <dbReference type="Proteomes" id="UP000630353"/>
    </source>
</evidence>
<reference evidence="1" key="1">
    <citation type="journal article" date="2014" name="Int. J. Syst. Evol. Microbiol.">
        <title>Complete genome sequence of Corynebacterium casei LMG S-19264T (=DSM 44701T), isolated from a smear-ripened cheese.</title>
        <authorList>
            <consortium name="US DOE Joint Genome Institute (JGI-PGF)"/>
            <person name="Walter F."/>
            <person name="Albersmeier A."/>
            <person name="Kalinowski J."/>
            <person name="Ruckert C."/>
        </authorList>
    </citation>
    <scope>NUCLEOTIDE SEQUENCE</scope>
    <source>
        <strain evidence="1">KCTC 42651</strain>
    </source>
</reference>
<proteinExistence type="predicted"/>
<dbReference type="Proteomes" id="UP000630353">
    <property type="component" value="Unassembled WGS sequence"/>
</dbReference>
<protein>
    <recommendedName>
        <fullName evidence="3">PAS domain-containing protein</fullName>
    </recommendedName>
</protein>
<dbReference type="RefSeq" id="WP_189991671.1">
    <property type="nucleotide sequence ID" value="NZ_BMZS01000008.1"/>
</dbReference>
<name>A0A918XV26_9PROT</name>
<sequence>MNQALGFRGALADPGLAGLYDLWVRLGRELGRLPYRQEIDPLDLPPHVLPTMLVLEREASGRFHCRLAGTAMAEYFGFDPTGAYLDEVMPPEAARVRARLYERVLDERRPVVCRFRFAVPGREFIANDRLYVPALGTAPDHPSVLFSAQRFLTSAEVVGQPDRNGVYHVRFDDSPLA</sequence>
<evidence type="ECO:0000313" key="1">
    <source>
        <dbReference type="EMBL" id="GHD54987.1"/>
    </source>
</evidence>